<reference evidence="1 2" key="1">
    <citation type="submission" date="2020-02" db="EMBL/GenBank/DDBJ databases">
        <title>Genomic and physiological characterization of two novel Nitrospinaceae genera.</title>
        <authorList>
            <person name="Mueller A.J."/>
            <person name="Jung M.-Y."/>
            <person name="Strachan C.R."/>
            <person name="Herbold C.W."/>
            <person name="Kirkegaard R.H."/>
            <person name="Daims H."/>
        </authorList>
    </citation>
    <scope>NUCLEOTIDE SEQUENCE [LARGE SCALE GENOMIC DNA]</scope>
    <source>
        <strain evidence="1">EB</strain>
    </source>
</reference>
<gene>
    <name evidence="1" type="ORF">G3M70_04625</name>
</gene>
<organism evidence="1 2">
    <name type="scientific">Candidatus Nitronauta litoralis</name>
    <dbReference type="NCBI Taxonomy" id="2705533"/>
    <lineage>
        <taxon>Bacteria</taxon>
        <taxon>Pseudomonadati</taxon>
        <taxon>Nitrospinota/Tectimicrobiota group</taxon>
        <taxon>Nitrospinota</taxon>
        <taxon>Nitrospinia</taxon>
        <taxon>Nitrospinales</taxon>
        <taxon>Nitrospinaceae</taxon>
        <taxon>Candidatus Nitronauta</taxon>
    </lineage>
</organism>
<dbReference type="Pfam" id="PF16256">
    <property type="entry name" value="DUF4911"/>
    <property type="match status" value="1"/>
</dbReference>
<evidence type="ECO:0000313" key="1">
    <source>
        <dbReference type="EMBL" id="QPJ61211.1"/>
    </source>
</evidence>
<dbReference type="EMBL" id="CP048685">
    <property type="protein sequence ID" value="QPJ61211.1"/>
    <property type="molecule type" value="Genomic_DNA"/>
</dbReference>
<name>A0A7T0BUJ0_9BACT</name>
<accession>A0A7T0BUJ0</accession>
<protein>
    <submittedName>
        <fullName evidence="1">DUF4911 domain-containing protein</fullName>
    </submittedName>
</protein>
<proteinExistence type="predicted"/>
<sequence length="86" mass="9491">MTAPSSLNSPLPEPPMDAVHWVLEIDKQDIAYIVGLFEAYDDIAIVRTLDAARGRIELIIAPDYLEDARQVVDALKEEIPVSVVST</sequence>
<dbReference type="InterPro" id="IPR032587">
    <property type="entry name" value="DUF4911"/>
</dbReference>
<dbReference type="Proteomes" id="UP000594688">
    <property type="component" value="Chromosome"/>
</dbReference>
<evidence type="ECO:0000313" key="2">
    <source>
        <dbReference type="Proteomes" id="UP000594688"/>
    </source>
</evidence>
<dbReference type="KEGG" id="nli:G3M70_04625"/>
<dbReference type="AlphaFoldDB" id="A0A7T0BUJ0"/>